<dbReference type="EMBL" id="JACEIK010000080">
    <property type="protein sequence ID" value="MCD7449033.1"/>
    <property type="molecule type" value="Genomic_DNA"/>
</dbReference>
<sequence length="66" mass="7760">MAELMLKQYGKNMDYVKKGAWSLKTKIDRLYHEISYLELEPDALQICRAIKNWKELQTQVGQLSEA</sequence>
<protein>
    <submittedName>
        <fullName evidence="1">Uncharacterized protein</fullName>
    </submittedName>
</protein>
<evidence type="ECO:0000313" key="1">
    <source>
        <dbReference type="EMBL" id="MCD7449033.1"/>
    </source>
</evidence>
<organism evidence="1 2">
    <name type="scientific">Datura stramonium</name>
    <name type="common">Jimsonweed</name>
    <name type="synonym">Common thornapple</name>
    <dbReference type="NCBI Taxonomy" id="4076"/>
    <lineage>
        <taxon>Eukaryota</taxon>
        <taxon>Viridiplantae</taxon>
        <taxon>Streptophyta</taxon>
        <taxon>Embryophyta</taxon>
        <taxon>Tracheophyta</taxon>
        <taxon>Spermatophyta</taxon>
        <taxon>Magnoliopsida</taxon>
        <taxon>eudicotyledons</taxon>
        <taxon>Gunneridae</taxon>
        <taxon>Pentapetalae</taxon>
        <taxon>asterids</taxon>
        <taxon>lamiids</taxon>
        <taxon>Solanales</taxon>
        <taxon>Solanaceae</taxon>
        <taxon>Solanoideae</taxon>
        <taxon>Datureae</taxon>
        <taxon>Datura</taxon>
    </lineage>
</organism>
<reference evidence="1 2" key="1">
    <citation type="journal article" date="2021" name="BMC Genomics">
        <title>Datura genome reveals duplications of psychoactive alkaloid biosynthetic genes and high mutation rate following tissue culture.</title>
        <authorList>
            <person name="Rajewski A."/>
            <person name="Carter-House D."/>
            <person name="Stajich J."/>
            <person name="Litt A."/>
        </authorList>
    </citation>
    <scope>NUCLEOTIDE SEQUENCE [LARGE SCALE GENOMIC DNA]</scope>
    <source>
        <strain evidence="1">AR-01</strain>
    </source>
</reference>
<gene>
    <name evidence="1" type="ORF">HAX54_048470</name>
</gene>
<proteinExistence type="predicted"/>
<evidence type="ECO:0000313" key="2">
    <source>
        <dbReference type="Proteomes" id="UP000823775"/>
    </source>
</evidence>
<dbReference type="Proteomes" id="UP000823775">
    <property type="component" value="Unassembled WGS sequence"/>
</dbReference>
<keyword evidence="2" id="KW-1185">Reference proteome</keyword>
<name>A0ABS8RQV0_DATST</name>
<accession>A0ABS8RQV0</accession>
<comment type="caution">
    <text evidence="1">The sequence shown here is derived from an EMBL/GenBank/DDBJ whole genome shotgun (WGS) entry which is preliminary data.</text>
</comment>